<protein>
    <recommendedName>
        <fullName evidence="1">TnsA endonuclease N-terminal domain-containing protein</fullName>
    </recommendedName>
</protein>
<evidence type="ECO:0000259" key="1">
    <source>
        <dbReference type="Pfam" id="PF08722"/>
    </source>
</evidence>
<feature type="domain" description="TnsA endonuclease N-terminal" evidence="1">
    <location>
        <begin position="44"/>
        <end position="104"/>
    </location>
</feature>
<dbReference type="AlphaFoldDB" id="A0A3A6T6R4"/>
<organism evidence="2 3">
    <name type="scientific">Parashewanella spongiae</name>
    <dbReference type="NCBI Taxonomy" id="342950"/>
    <lineage>
        <taxon>Bacteria</taxon>
        <taxon>Pseudomonadati</taxon>
        <taxon>Pseudomonadota</taxon>
        <taxon>Gammaproteobacteria</taxon>
        <taxon>Alteromonadales</taxon>
        <taxon>Shewanellaceae</taxon>
        <taxon>Parashewanella</taxon>
    </lineage>
</organism>
<dbReference type="OrthoDB" id="6103242at2"/>
<reference evidence="2 3" key="1">
    <citation type="submission" date="2018-09" db="EMBL/GenBank/DDBJ databases">
        <title>Phylogeny of the Shewanellaceae, and recommendation for two new genera, Pseudoshewanella and Parashewanella.</title>
        <authorList>
            <person name="Wang G."/>
        </authorList>
    </citation>
    <scope>NUCLEOTIDE SEQUENCE [LARGE SCALE GENOMIC DNA]</scope>
    <source>
        <strain evidence="2 3">KCTC 22492</strain>
    </source>
</reference>
<name>A0A3A6T6R4_9GAMM</name>
<gene>
    <name evidence="2" type="ORF">D5R81_17015</name>
</gene>
<evidence type="ECO:0000313" key="2">
    <source>
        <dbReference type="EMBL" id="RJY06912.1"/>
    </source>
</evidence>
<evidence type="ECO:0000313" key="3">
    <source>
        <dbReference type="Proteomes" id="UP000273022"/>
    </source>
</evidence>
<dbReference type="InterPro" id="IPR014833">
    <property type="entry name" value="TnsA_N"/>
</dbReference>
<sequence length="117" mass="13804">MYIRNLRKASPNKSVLKFVSIKTNKIVMCEGTIEFDACFHHEFDEDVVSFESQPKGYKYHFEGKELPYTPDAVITFKDQTKQYIEYKAIRQALKSEFKVRFKARNRAGLCFDELFSK</sequence>
<keyword evidence="3" id="KW-1185">Reference proteome</keyword>
<dbReference type="EMBL" id="QYYH01000144">
    <property type="protein sequence ID" value="RJY06912.1"/>
    <property type="molecule type" value="Genomic_DNA"/>
</dbReference>
<dbReference type="Proteomes" id="UP000273022">
    <property type="component" value="Unassembled WGS sequence"/>
</dbReference>
<accession>A0A3A6T6R4</accession>
<comment type="caution">
    <text evidence="2">The sequence shown here is derived from an EMBL/GenBank/DDBJ whole genome shotgun (WGS) entry which is preliminary data.</text>
</comment>
<dbReference type="Pfam" id="PF08722">
    <property type="entry name" value="Tn7_TnsA-like_N"/>
    <property type="match status" value="1"/>
</dbReference>
<dbReference type="RefSeq" id="WP_121854817.1">
    <property type="nucleotide sequence ID" value="NZ_CP037952.1"/>
</dbReference>
<proteinExistence type="predicted"/>